<dbReference type="STRING" id="890420.SAMN05216226_109157"/>
<evidence type="ECO:0000256" key="3">
    <source>
        <dbReference type="ARBA" id="ARBA00022692"/>
    </source>
</evidence>
<comment type="subcellular location">
    <subcellularLocation>
        <location evidence="1">Cell membrane</location>
        <topology evidence="1">Multi-pass membrane protein</topology>
    </subcellularLocation>
</comment>
<feature type="domain" description="Type II secretion system protein GspF" evidence="7">
    <location>
        <begin position="153"/>
        <end position="280"/>
    </location>
</feature>
<feature type="transmembrane region" description="Helical" evidence="6">
    <location>
        <begin position="306"/>
        <end position="329"/>
    </location>
</feature>
<feature type="transmembrane region" description="Helical" evidence="6">
    <location>
        <begin position="106"/>
        <end position="126"/>
    </location>
</feature>
<evidence type="ECO:0000313" key="9">
    <source>
        <dbReference type="Proteomes" id="UP000198856"/>
    </source>
</evidence>
<dbReference type="InterPro" id="IPR018076">
    <property type="entry name" value="T2SS_GspF_dom"/>
</dbReference>
<feature type="transmembrane region" description="Helical" evidence="6">
    <location>
        <begin position="587"/>
        <end position="605"/>
    </location>
</feature>
<dbReference type="Proteomes" id="UP000198856">
    <property type="component" value="Unassembled WGS sequence"/>
</dbReference>
<dbReference type="GO" id="GO:0005886">
    <property type="term" value="C:plasma membrane"/>
    <property type="evidence" value="ECO:0007669"/>
    <property type="project" value="UniProtKB-SubCell"/>
</dbReference>
<organism evidence="8 9">
    <name type="scientific">Halovenus aranensis</name>
    <dbReference type="NCBI Taxonomy" id="890420"/>
    <lineage>
        <taxon>Archaea</taxon>
        <taxon>Methanobacteriati</taxon>
        <taxon>Methanobacteriota</taxon>
        <taxon>Stenosarchaea group</taxon>
        <taxon>Halobacteria</taxon>
        <taxon>Halobacteriales</taxon>
        <taxon>Haloarculaceae</taxon>
        <taxon>Halovenus</taxon>
    </lineage>
</organism>
<feature type="transmembrane region" description="Helical" evidence="6">
    <location>
        <begin position="612"/>
        <end position="632"/>
    </location>
</feature>
<feature type="transmembrane region" description="Helical" evidence="6">
    <location>
        <begin position="384"/>
        <end position="401"/>
    </location>
</feature>
<feature type="transmembrane region" description="Helical" evidence="6">
    <location>
        <begin position="261"/>
        <end position="286"/>
    </location>
</feature>
<feature type="transmembrane region" description="Helical" evidence="6">
    <location>
        <begin position="58"/>
        <end position="86"/>
    </location>
</feature>
<feature type="transmembrane region" description="Helical" evidence="6">
    <location>
        <begin position="359"/>
        <end position="378"/>
    </location>
</feature>
<evidence type="ECO:0000256" key="5">
    <source>
        <dbReference type="ARBA" id="ARBA00023136"/>
    </source>
</evidence>
<protein>
    <submittedName>
        <fullName evidence="8">Archaellum biogenesis protein FlaJ, TadC family</fullName>
    </submittedName>
</protein>
<evidence type="ECO:0000256" key="2">
    <source>
        <dbReference type="ARBA" id="ARBA00022475"/>
    </source>
</evidence>
<proteinExistence type="predicted"/>
<feature type="transmembrane region" description="Helical" evidence="6">
    <location>
        <begin position="529"/>
        <end position="552"/>
    </location>
</feature>
<evidence type="ECO:0000256" key="6">
    <source>
        <dbReference type="SAM" id="Phobius"/>
    </source>
</evidence>
<keyword evidence="5 6" id="KW-0472">Membrane</keyword>
<keyword evidence="9" id="KW-1185">Reference proteome</keyword>
<accession>A0A1G8WSP8</accession>
<keyword evidence="3 6" id="KW-0812">Transmembrane</keyword>
<dbReference type="AlphaFoldDB" id="A0A1G8WSP8"/>
<dbReference type="InterPro" id="IPR056569">
    <property type="entry name" value="ArlJ-like"/>
</dbReference>
<evidence type="ECO:0000256" key="4">
    <source>
        <dbReference type="ARBA" id="ARBA00022989"/>
    </source>
</evidence>
<evidence type="ECO:0000256" key="1">
    <source>
        <dbReference type="ARBA" id="ARBA00004651"/>
    </source>
</evidence>
<dbReference type="EMBL" id="FNFC01000009">
    <property type="protein sequence ID" value="SDJ80620.1"/>
    <property type="molecule type" value="Genomic_DNA"/>
</dbReference>
<dbReference type="OrthoDB" id="252907at2157"/>
<keyword evidence="2" id="KW-1003">Cell membrane</keyword>
<dbReference type="Pfam" id="PF00482">
    <property type="entry name" value="T2SSF"/>
    <property type="match status" value="1"/>
</dbReference>
<keyword evidence="4 6" id="KW-1133">Transmembrane helix</keyword>
<dbReference type="RefSeq" id="WP_092702834.1">
    <property type="nucleotide sequence ID" value="NZ_FNFC01000009.1"/>
</dbReference>
<evidence type="ECO:0000259" key="7">
    <source>
        <dbReference type="Pfam" id="PF00482"/>
    </source>
</evidence>
<name>A0A1G8WSP8_9EURY</name>
<evidence type="ECO:0000313" key="8">
    <source>
        <dbReference type="EMBL" id="SDJ80620.1"/>
    </source>
</evidence>
<reference evidence="8 9" key="1">
    <citation type="submission" date="2016-10" db="EMBL/GenBank/DDBJ databases">
        <authorList>
            <person name="de Groot N.N."/>
        </authorList>
    </citation>
    <scope>NUCLEOTIDE SEQUENCE [LARGE SCALE GENOMIC DNA]</scope>
    <source>
        <strain evidence="8 9">IBRC-M10015</strain>
    </source>
</reference>
<sequence length="633" mass="67916">MTGVREGLNGHLGALDRGLYALFSRHADEQAHATDRQHYRAAGLETSFDLYIARVYGLAWTVGLLVATQLFVTTLLAPSGLTAAFLDVLGDGVPVLNEVRVPAVPRLYVGAVFGALVGVAGRWLVLRAGRLYLSRRAAARRAEIERTLPGAVRYLRVLASGSNDQREMLQQVAGQDAYGATADAFRRILNKAALTGNLDEGLTTVARDTPSRDVLAPFLLKFREHAGQSRDSLEGYLEMEGRLLSQRQQRAHQRASGYMELLAELFVVMLVFPALAVLILTVASVFTPELNTSVSTPLGAFTYREVLVYAAAVFVLLMGLATALTVAALRPTDHAMPTYQRPTTVGDTLRTAHENPASAAFVCLAPATFTVGVLWSLGYKPIDVALLGYAVYGVPVGAVASRRARLDDAKDREIQDFIHAVSGHVSLGLPFPAAVRRVTEDVDFGPLQPDVEALAFNLGLTTSVDETDDVRAAALDRFVGRVGTPLASQTVGLVVGALSAGSNTEKVFETLETEIGRLYHERKELRSQLMVYVAVGWTTALLVVGVVVAVNATVLDGFSQLSGVAESTSSTSLNPAAIDPAQDRERFYLVTQATVLACGWFAGMASRGKYEALLHSGLLVVITYVVFTGLGVV</sequence>
<gene>
    <name evidence="8" type="ORF">SAMN05216226_109157</name>
</gene>
<dbReference type="PANTHER" id="PTHR35402">
    <property type="entry name" value="INTEGRAL MEMBRANE PROTEIN-RELATED"/>
    <property type="match status" value="1"/>
</dbReference>